<evidence type="ECO:0000313" key="2">
    <source>
        <dbReference type="Proteomes" id="UP000702209"/>
    </source>
</evidence>
<name>A0ABS0D0D5_9NOCA</name>
<sequence>MTYPEDLRTPTEVDDDDLNSALEEATEDWERPRPGRPEIGGAALIRFGDLLARVDERSREESINRAELVRRAVRAYLEPVEPTIEAVRRHLRSGFTTVLVTSGTSAPAAWLCRTPEEAVEMLDSWADIWTRDGRCEIVARSDRHVAARTTDESTEGMTMTCAIVDAAPVKGGLVPRVNKGEADLCRRLGLDPDDLWP</sequence>
<keyword evidence="2" id="KW-1185">Reference proteome</keyword>
<dbReference type="CDD" id="cd21631">
    <property type="entry name" value="RHH_CopG_NikR-like"/>
    <property type="match status" value="1"/>
</dbReference>
<accession>A0ABS0D0D5</accession>
<comment type="caution">
    <text evidence="1">The sequence shown here is derived from an EMBL/GenBank/DDBJ whole genome shotgun (WGS) entry which is preliminary data.</text>
</comment>
<dbReference type="Proteomes" id="UP000702209">
    <property type="component" value="Unassembled WGS sequence"/>
</dbReference>
<evidence type="ECO:0000313" key="1">
    <source>
        <dbReference type="EMBL" id="MBF6302305.1"/>
    </source>
</evidence>
<proteinExistence type="predicted"/>
<gene>
    <name evidence="1" type="ORF">IU459_32900</name>
</gene>
<reference evidence="1 2" key="1">
    <citation type="submission" date="2020-10" db="EMBL/GenBank/DDBJ databases">
        <title>Identification of Nocardia species via Next-generation sequencing and recognition of intraspecies genetic diversity.</title>
        <authorList>
            <person name="Li P."/>
            <person name="Li P."/>
            <person name="Lu B."/>
        </authorList>
    </citation>
    <scope>NUCLEOTIDE SEQUENCE [LARGE SCALE GENOMIC DNA]</scope>
    <source>
        <strain evidence="1 2">BJ06-0157</strain>
    </source>
</reference>
<dbReference type="EMBL" id="JADLQX010000040">
    <property type="protein sequence ID" value="MBF6302305.1"/>
    <property type="molecule type" value="Genomic_DNA"/>
</dbReference>
<organism evidence="1 2">
    <name type="scientific">Nocardia amamiensis</name>
    <dbReference type="NCBI Taxonomy" id="404578"/>
    <lineage>
        <taxon>Bacteria</taxon>
        <taxon>Bacillati</taxon>
        <taxon>Actinomycetota</taxon>
        <taxon>Actinomycetes</taxon>
        <taxon>Mycobacteriales</taxon>
        <taxon>Nocardiaceae</taxon>
        <taxon>Nocardia</taxon>
    </lineage>
</organism>
<protein>
    <submittedName>
        <fullName evidence="1">Ribbon-helix-helix protein, CopG family</fullName>
    </submittedName>
</protein>
<dbReference type="RefSeq" id="WP_195133493.1">
    <property type="nucleotide sequence ID" value="NZ_JADLQX010000040.1"/>
</dbReference>